<dbReference type="GO" id="GO:0015297">
    <property type="term" value="F:antiporter activity"/>
    <property type="evidence" value="ECO:0000318"/>
    <property type="project" value="GO_Central"/>
</dbReference>
<evidence type="ECO:0000256" key="5">
    <source>
        <dbReference type="SAM" id="MobiDB-lite"/>
    </source>
</evidence>
<feature type="domain" description="Sugar phosphate transporter" evidence="7">
    <location>
        <begin position="64"/>
        <end position="354"/>
    </location>
</feature>
<dbReference type="InterPro" id="IPR050186">
    <property type="entry name" value="TPT_transporter"/>
</dbReference>
<dbReference type="Proteomes" id="UP000054558">
    <property type="component" value="Unassembled WGS sequence"/>
</dbReference>
<dbReference type="GO" id="GO:0016020">
    <property type="term" value="C:membrane"/>
    <property type="evidence" value="ECO:0007669"/>
    <property type="project" value="UniProtKB-SubCell"/>
</dbReference>
<feature type="transmembrane region" description="Helical" evidence="6">
    <location>
        <begin position="90"/>
        <end position="112"/>
    </location>
</feature>
<feature type="region of interest" description="Disordered" evidence="5">
    <location>
        <begin position="1"/>
        <end position="40"/>
    </location>
</feature>
<gene>
    <name evidence="8" type="ORF">KFL_001230040</name>
</gene>
<name>A0A1Y1I1Y0_KLENI</name>
<keyword evidence="4 6" id="KW-0472">Membrane</keyword>
<evidence type="ECO:0000256" key="1">
    <source>
        <dbReference type="ARBA" id="ARBA00004141"/>
    </source>
</evidence>
<evidence type="ECO:0000259" key="7">
    <source>
        <dbReference type="Pfam" id="PF03151"/>
    </source>
</evidence>
<dbReference type="GO" id="GO:0055085">
    <property type="term" value="P:transmembrane transport"/>
    <property type="evidence" value="ECO:0000318"/>
    <property type="project" value="GO_Central"/>
</dbReference>
<feature type="transmembrane region" description="Helical" evidence="6">
    <location>
        <begin position="61"/>
        <end position="84"/>
    </location>
</feature>
<keyword evidence="2 6" id="KW-0812">Transmembrane</keyword>
<evidence type="ECO:0000256" key="4">
    <source>
        <dbReference type="ARBA" id="ARBA00023136"/>
    </source>
</evidence>
<dbReference type="InterPro" id="IPR037185">
    <property type="entry name" value="EmrE-like"/>
</dbReference>
<evidence type="ECO:0000256" key="3">
    <source>
        <dbReference type="ARBA" id="ARBA00022989"/>
    </source>
</evidence>
<dbReference type="InterPro" id="IPR004853">
    <property type="entry name" value="Sugar_P_trans_dom"/>
</dbReference>
<dbReference type="GO" id="GO:0005794">
    <property type="term" value="C:Golgi apparatus"/>
    <property type="evidence" value="ECO:0000318"/>
    <property type="project" value="GO_Central"/>
</dbReference>
<evidence type="ECO:0000256" key="6">
    <source>
        <dbReference type="SAM" id="Phobius"/>
    </source>
</evidence>
<protein>
    <recommendedName>
        <fullName evidence="7">Sugar phosphate transporter domain-containing protein</fullName>
    </recommendedName>
</protein>
<dbReference type="OMA" id="TSTKTIM"/>
<evidence type="ECO:0000313" key="9">
    <source>
        <dbReference type="Proteomes" id="UP000054558"/>
    </source>
</evidence>
<reference evidence="8 9" key="1">
    <citation type="journal article" date="2014" name="Nat. Commun.">
        <title>Klebsormidium flaccidum genome reveals primary factors for plant terrestrial adaptation.</title>
        <authorList>
            <person name="Hori K."/>
            <person name="Maruyama F."/>
            <person name="Fujisawa T."/>
            <person name="Togashi T."/>
            <person name="Yamamoto N."/>
            <person name="Seo M."/>
            <person name="Sato S."/>
            <person name="Yamada T."/>
            <person name="Mori H."/>
            <person name="Tajima N."/>
            <person name="Moriyama T."/>
            <person name="Ikeuchi M."/>
            <person name="Watanabe M."/>
            <person name="Wada H."/>
            <person name="Kobayashi K."/>
            <person name="Saito M."/>
            <person name="Masuda T."/>
            <person name="Sasaki-Sekimoto Y."/>
            <person name="Mashiguchi K."/>
            <person name="Awai K."/>
            <person name="Shimojima M."/>
            <person name="Masuda S."/>
            <person name="Iwai M."/>
            <person name="Nobusawa T."/>
            <person name="Narise T."/>
            <person name="Kondo S."/>
            <person name="Saito H."/>
            <person name="Sato R."/>
            <person name="Murakawa M."/>
            <person name="Ihara Y."/>
            <person name="Oshima-Yamada Y."/>
            <person name="Ohtaka K."/>
            <person name="Satoh M."/>
            <person name="Sonobe K."/>
            <person name="Ishii M."/>
            <person name="Ohtani R."/>
            <person name="Kanamori-Sato M."/>
            <person name="Honoki R."/>
            <person name="Miyazaki D."/>
            <person name="Mochizuki H."/>
            <person name="Umetsu J."/>
            <person name="Higashi K."/>
            <person name="Shibata D."/>
            <person name="Kamiya Y."/>
            <person name="Sato N."/>
            <person name="Nakamura Y."/>
            <person name="Tabata S."/>
            <person name="Ida S."/>
            <person name="Kurokawa K."/>
            <person name="Ohta H."/>
        </authorList>
    </citation>
    <scope>NUCLEOTIDE SEQUENCE [LARGE SCALE GENOMIC DNA]</scope>
    <source>
        <strain evidence="8 9">NIES-2285</strain>
    </source>
</reference>
<evidence type="ECO:0000256" key="2">
    <source>
        <dbReference type="ARBA" id="ARBA00022692"/>
    </source>
</evidence>
<comment type="subcellular location">
    <subcellularLocation>
        <location evidence="1">Membrane</location>
        <topology evidence="1">Multi-pass membrane protein</topology>
    </subcellularLocation>
</comment>
<sequence>MAANGIISETASLLAPHNQEKLKSSNKHGSPSRKPSPPSSFLSIFQPGKEGAHDIEVRGQVAAAAAILQWWTLNVLIVLLNKYIFQVYEFTFPLTLTTIHFSLSWLGAYLYIHVFKLTPLIVVASWQDRVARVLPVSALSMANIVLGNVALRYIPVSFMQTVKSFTPAVGVILETLFFARDYDVRIWASLLPIVAGVALTTVTELSFVLTGFICALAACFANALQMIMTELLMKGKLELDSINTLYYFAPYSVGLLFLPALYLEWGPIVAWRADRPGWEAATPCVAIFVSGVIAFGLNLSVIYAVKATSAVTINVAGNLKVAVSILVSWILFQNPMTGLNVLGCAITVAGCTVYGYMTHLITLQTKKRSLDEAVRIQNLELAQAEAPPSDSTRLERKPTH</sequence>
<dbReference type="PANTHER" id="PTHR11132">
    <property type="entry name" value="SOLUTE CARRIER FAMILY 35"/>
    <property type="match status" value="1"/>
</dbReference>
<dbReference type="Pfam" id="PF03151">
    <property type="entry name" value="TPT"/>
    <property type="match status" value="1"/>
</dbReference>
<keyword evidence="9" id="KW-1185">Reference proteome</keyword>
<accession>A0A1Y1I1Y0</accession>
<feature type="transmembrane region" description="Helical" evidence="6">
    <location>
        <begin position="133"/>
        <end position="154"/>
    </location>
</feature>
<feature type="transmembrane region" description="Helical" evidence="6">
    <location>
        <begin position="245"/>
        <end position="265"/>
    </location>
</feature>
<dbReference type="SUPFAM" id="SSF103481">
    <property type="entry name" value="Multidrug resistance efflux transporter EmrE"/>
    <property type="match status" value="1"/>
</dbReference>
<dbReference type="EMBL" id="DF237072">
    <property type="protein sequence ID" value="GAQ82756.1"/>
    <property type="molecule type" value="Genomic_DNA"/>
</dbReference>
<keyword evidence="3 6" id="KW-1133">Transmembrane helix</keyword>
<feature type="transmembrane region" description="Helical" evidence="6">
    <location>
        <begin position="285"/>
        <end position="305"/>
    </location>
</feature>
<feature type="transmembrane region" description="Helical" evidence="6">
    <location>
        <begin position="312"/>
        <end position="332"/>
    </location>
</feature>
<proteinExistence type="predicted"/>
<dbReference type="OrthoDB" id="5547497at2759"/>
<feature type="transmembrane region" description="Helical" evidence="6">
    <location>
        <begin position="209"/>
        <end position="233"/>
    </location>
</feature>
<dbReference type="AlphaFoldDB" id="A0A1Y1I1Y0"/>
<organism evidence="8 9">
    <name type="scientific">Klebsormidium nitens</name>
    <name type="common">Green alga</name>
    <name type="synonym">Ulothrix nitens</name>
    <dbReference type="NCBI Taxonomy" id="105231"/>
    <lineage>
        <taxon>Eukaryota</taxon>
        <taxon>Viridiplantae</taxon>
        <taxon>Streptophyta</taxon>
        <taxon>Klebsormidiophyceae</taxon>
        <taxon>Klebsormidiales</taxon>
        <taxon>Klebsormidiaceae</taxon>
        <taxon>Klebsormidium</taxon>
    </lineage>
</organism>
<feature type="transmembrane region" description="Helical" evidence="6">
    <location>
        <begin position="338"/>
        <end position="357"/>
    </location>
</feature>
<evidence type="ECO:0000313" key="8">
    <source>
        <dbReference type="EMBL" id="GAQ82756.1"/>
    </source>
</evidence>